<proteinExistence type="inferred from homology"/>
<dbReference type="Proteomes" id="UP000245539">
    <property type="component" value="Unassembled WGS sequence"/>
</dbReference>
<feature type="transmembrane region" description="Helical" evidence="7">
    <location>
        <begin position="158"/>
        <end position="183"/>
    </location>
</feature>
<comment type="similarity">
    <text evidence="7">Belongs to the binding-protein-dependent transport system permease family.</text>
</comment>
<dbReference type="Pfam" id="PF00528">
    <property type="entry name" value="BPD_transp_1"/>
    <property type="match status" value="1"/>
</dbReference>
<feature type="domain" description="ABC transmembrane type-1" evidence="8">
    <location>
        <begin position="120"/>
        <end position="445"/>
    </location>
</feature>
<evidence type="ECO:0000256" key="3">
    <source>
        <dbReference type="ARBA" id="ARBA00022475"/>
    </source>
</evidence>
<organism evidence="9 10">
    <name type="scientific">Leucothrix pacifica</name>
    <dbReference type="NCBI Taxonomy" id="1247513"/>
    <lineage>
        <taxon>Bacteria</taxon>
        <taxon>Pseudomonadati</taxon>
        <taxon>Pseudomonadota</taxon>
        <taxon>Gammaproteobacteria</taxon>
        <taxon>Thiotrichales</taxon>
        <taxon>Thiotrichaceae</taxon>
        <taxon>Leucothrix</taxon>
    </lineage>
</organism>
<dbReference type="AlphaFoldDB" id="A0A317CFC9"/>
<dbReference type="Pfam" id="PF19300">
    <property type="entry name" value="BPD_transp_1_N"/>
    <property type="match status" value="1"/>
</dbReference>
<dbReference type="InterPro" id="IPR035906">
    <property type="entry name" value="MetI-like_sf"/>
</dbReference>
<evidence type="ECO:0000256" key="2">
    <source>
        <dbReference type="ARBA" id="ARBA00022448"/>
    </source>
</evidence>
<keyword evidence="3" id="KW-1003">Cell membrane</keyword>
<dbReference type="GO" id="GO:0005886">
    <property type="term" value="C:plasma membrane"/>
    <property type="evidence" value="ECO:0007669"/>
    <property type="project" value="UniProtKB-SubCell"/>
</dbReference>
<feature type="transmembrane region" description="Helical" evidence="7">
    <location>
        <begin position="9"/>
        <end position="29"/>
    </location>
</feature>
<feature type="transmembrane region" description="Helical" evidence="7">
    <location>
        <begin position="239"/>
        <end position="257"/>
    </location>
</feature>
<feature type="transmembrane region" description="Helical" evidence="7">
    <location>
        <begin position="288"/>
        <end position="311"/>
    </location>
</feature>
<evidence type="ECO:0000259" key="8">
    <source>
        <dbReference type="PROSITE" id="PS50928"/>
    </source>
</evidence>
<dbReference type="RefSeq" id="WP_109837814.1">
    <property type="nucleotide sequence ID" value="NZ_QGKM01000029.1"/>
</dbReference>
<evidence type="ECO:0000256" key="4">
    <source>
        <dbReference type="ARBA" id="ARBA00022692"/>
    </source>
</evidence>
<keyword evidence="5 7" id="KW-1133">Transmembrane helix</keyword>
<feature type="transmembrane region" description="Helical" evidence="7">
    <location>
        <begin position="263"/>
        <end position="281"/>
    </location>
</feature>
<evidence type="ECO:0000256" key="7">
    <source>
        <dbReference type="RuleBase" id="RU363032"/>
    </source>
</evidence>
<reference evidence="9 10" key="1">
    <citation type="submission" date="2018-05" db="EMBL/GenBank/DDBJ databases">
        <title>Leucothrix arctica sp. nov., isolated from Arctic seawater.</title>
        <authorList>
            <person name="Choi A."/>
            <person name="Baek K."/>
        </authorList>
    </citation>
    <scope>NUCLEOTIDE SEQUENCE [LARGE SCALE GENOMIC DNA]</scope>
    <source>
        <strain evidence="9 10">JCM 18388</strain>
    </source>
</reference>
<evidence type="ECO:0000313" key="10">
    <source>
        <dbReference type="Proteomes" id="UP000245539"/>
    </source>
</evidence>
<dbReference type="InterPro" id="IPR000515">
    <property type="entry name" value="MetI-like"/>
</dbReference>
<keyword evidence="10" id="KW-1185">Reference proteome</keyword>
<feature type="transmembrane region" description="Helical" evidence="7">
    <location>
        <begin position="214"/>
        <end position="232"/>
    </location>
</feature>
<dbReference type="OrthoDB" id="9805855at2"/>
<gene>
    <name evidence="9" type="ORF">DKW60_11550</name>
</gene>
<dbReference type="Gene3D" id="1.10.3720.10">
    <property type="entry name" value="MetI-like"/>
    <property type="match status" value="1"/>
</dbReference>
<dbReference type="CDD" id="cd06261">
    <property type="entry name" value="TM_PBP2"/>
    <property type="match status" value="1"/>
</dbReference>
<evidence type="ECO:0000256" key="1">
    <source>
        <dbReference type="ARBA" id="ARBA00004651"/>
    </source>
</evidence>
<comment type="caution">
    <text evidence="9">The sequence shown here is derived from an EMBL/GenBank/DDBJ whole genome shotgun (WGS) entry which is preliminary data.</text>
</comment>
<protein>
    <submittedName>
        <fullName evidence="9">ABC transporter permease</fullName>
    </submittedName>
</protein>
<feature type="transmembrane region" description="Helical" evidence="7">
    <location>
        <begin position="124"/>
        <end position="146"/>
    </location>
</feature>
<name>A0A317CFC9_9GAMM</name>
<accession>A0A317CFC9</accession>
<dbReference type="PANTHER" id="PTHR30465:SF0">
    <property type="entry name" value="OLIGOPEPTIDE TRANSPORT SYSTEM PERMEASE PROTEIN APPB"/>
    <property type="match status" value="1"/>
</dbReference>
<evidence type="ECO:0000256" key="6">
    <source>
        <dbReference type="ARBA" id="ARBA00023136"/>
    </source>
</evidence>
<keyword evidence="4 7" id="KW-0812">Transmembrane</keyword>
<dbReference type="GO" id="GO:0055085">
    <property type="term" value="P:transmembrane transport"/>
    <property type="evidence" value="ECO:0007669"/>
    <property type="project" value="InterPro"/>
</dbReference>
<dbReference type="EMBL" id="QGKM01000029">
    <property type="protein sequence ID" value="PWQ97049.1"/>
    <property type="molecule type" value="Genomic_DNA"/>
</dbReference>
<dbReference type="SUPFAM" id="SSF161098">
    <property type="entry name" value="MetI-like"/>
    <property type="match status" value="1"/>
</dbReference>
<dbReference type="InterPro" id="IPR045621">
    <property type="entry name" value="BPD_transp_1_N"/>
</dbReference>
<keyword evidence="6 7" id="KW-0472">Membrane</keyword>
<dbReference type="PROSITE" id="PS50928">
    <property type="entry name" value="ABC_TM1"/>
    <property type="match status" value="1"/>
</dbReference>
<keyword evidence="2 7" id="KW-0813">Transport</keyword>
<feature type="transmembrane region" description="Helical" evidence="7">
    <location>
        <begin position="381"/>
        <end position="406"/>
    </location>
</feature>
<dbReference type="PANTHER" id="PTHR30465">
    <property type="entry name" value="INNER MEMBRANE ABC TRANSPORTER"/>
    <property type="match status" value="1"/>
</dbReference>
<sequence length="459" mass="50803">MLTYLLRRLLLMIPTLFGITIVVFTIMAMSPGGLTGAMLVGGADLKPEQKQAKIDYYNKRYGLDDPAPLQYLRWLNNVSPIGFVYDENRENKQFSFSKGSDLGESVFFGQSVIALIKERLPITLLLNVITVPLIYLVAIVVGMNAARDRGGRFDVSSNVIMLALWSLPSMLVGVLLIGFFASIQHWQWFPTSGLSSSEAYQMPFLPHWSSLIDIIKLLVIGLVTVFCAVMLARLPSRNLRAMLAAGLGLAAGVWMAIAHPDYILANWVIWPILLAAFMYLIGRSESAILRVCVFAFIGFGLAWLLAMQWLSGDFARGFLLDRLWHLVLPTIVLSYAGFASLAKIMRTSILENLNADYARTARAKGVAEEDVLWQHVFRNSLLPLITILAGLLPGLLAGSVIVEQIFSIDGMGKLVIEAVQARDRELVLSITLISGLLTLVGYLISDLMYTLADPRVQYD</sequence>
<feature type="transmembrane region" description="Helical" evidence="7">
    <location>
        <begin position="426"/>
        <end position="445"/>
    </location>
</feature>
<comment type="subcellular location">
    <subcellularLocation>
        <location evidence="1 7">Cell membrane</location>
        <topology evidence="1 7">Multi-pass membrane protein</topology>
    </subcellularLocation>
</comment>
<evidence type="ECO:0000256" key="5">
    <source>
        <dbReference type="ARBA" id="ARBA00022989"/>
    </source>
</evidence>
<feature type="transmembrane region" description="Helical" evidence="7">
    <location>
        <begin position="323"/>
        <end position="342"/>
    </location>
</feature>
<evidence type="ECO:0000313" key="9">
    <source>
        <dbReference type="EMBL" id="PWQ97049.1"/>
    </source>
</evidence>